<feature type="region of interest" description="Disordered" evidence="2">
    <location>
        <begin position="283"/>
        <end position="309"/>
    </location>
</feature>
<evidence type="ECO:0000256" key="1">
    <source>
        <dbReference type="PROSITE-ProRule" id="PRU00047"/>
    </source>
</evidence>
<evidence type="ECO:0000259" key="3">
    <source>
        <dbReference type="PROSITE" id="PS50158"/>
    </source>
</evidence>
<dbReference type="SMART" id="SM00343">
    <property type="entry name" value="ZnF_C2HC"/>
    <property type="match status" value="1"/>
</dbReference>
<dbReference type="SUPFAM" id="SSF57756">
    <property type="entry name" value="Retrovirus zinc finger-like domains"/>
    <property type="match status" value="1"/>
</dbReference>
<keyword evidence="1" id="KW-0863">Zinc-finger</keyword>
<evidence type="ECO:0000313" key="5">
    <source>
        <dbReference type="Proteomes" id="UP001591681"/>
    </source>
</evidence>
<dbReference type="InterPro" id="IPR001878">
    <property type="entry name" value="Znf_CCHC"/>
</dbReference>
<dbReference type="Gene3D" id="4.10.60.10">
    <property type="entry name" value="Zinc finger, CCHC-type"/>
    <property type="match status" value="1"/>
</dbReference>
<evidence type="ECO:0000256" key="2">
    <source>
        <dbReference type="SAM" id="MobiDB-lite"/>
    </source>
</evidence>
<gene>
    <name evidence="4" type="ORF">ACEWY4_017719</name>
</gene>
<dbReference type="PROSITE" id="PS50158">
    <property type="entry name" value="ZF_CCHC"/>
    <property type="match status" value="1"/>
</dbReference>
<proteinExistence type="predicted"/>
<dbReference type="Proteomes" id="UP001591681">
    <property type="component" value="Unassembled WGS sequence"/>
</dbReference>
<dbReference type="InterPro" id="IPR036875">
    <property type="entry name" value="Znf_CCHC_sf"/>
</dbReference>
<organism evidence="4 5">
    <name type="scientific">Coilia grayii</name>
    <name type="common">Gray's grenadier anchovy</name>
    <dbReference type="NCBI Taxonomy" id="363190"/>
    <lineage>
        <taxon>Eukaryota</taxon>
        <taxon>Metazoa</taxon>
        <taxon>Chordata</taxon>
        <taxon>Craniata</taxon>
        <taxon>Vertebrata</taxon>
        <taxon>Euteleostomi</taxon>
        <taxon>Actinopterygii</taxon>
        <taxon>Neopterygii</taxon>
        <taxon>Teleostei</taxon>
        <taxon>Clupei</taxon>
        <taxon>Clupeiformes</taxon>
        <taxon>Clupeoidei</taxon>
        <taxon>Engraulidae</taxon>
        <taxon>Coilinae</taxon>
        <taxon>Coilia</taxon>
    </lineage>
</organism>
<feature type="compositionally biased region" description="Basic residues" evidence="2">
    <location>
        <begin position="283"/>
        <end position="296"/>
    </location>
</feature>
<accession>A0ABD1JHL0</accession>
<keyword evidence="1" id="KW-0862">Zinc</keyword>
<name>A0ABD1JHL0_9TELE</name>
<protein>
    <recommendedName>
        <fullName evidence="3">CCHC-type domain-containing protein</fullName>
    </recommendedName>
</protein>
<dbReference type="GO" id="GO:0008270">
    <property type="term" value="F:zinc ion binding"/>
    <property type="evidence" value="ECO:0007669"/>
    <property type="project" value="UniProtKB-KW"/>
</dbReference>
<comment type="caution">
    <text evidence="4">The sequence shown here is derived from an EMBL/GenBank/DDBJ whole genome shotgun (WGS) entry which is preliminary data.</text>
</comment>
<feature type="region of interest" description="Disordered" evidence="2">
    <location>
        <begin position="188"/>
        <end position="232"/>
    </location>
</feature>
<feature type="domain" description="CCHC-type" evidence="3">
    <location>
        <begin position="172"/>
        <end position="188"/>
    </location>
</feature>
<evidence type="ECO:0000313" key="4">
    <source>
        <dbReference type="EMBL" id="KAL2086660.1"/>
    </source>
</evidence>
<reference evidence="4 5" key="1">
    <citation type="submission" date="2024-09" db="EMBL/GenBank/DDBJ databases">
        <title>A chromosome-level genome assembly of Gray's grenadier anchovy, Coilia grayii.</title>
        <authorList>
            <person name="Fu Z."/>
        </authorList>
    </citation>
    <scope>NUCLEOTIDE SEQUENCE [LARGE SCALE GENOMIC DNA]</scope>
    <source>
        <strain evidence="4">G4</strain>
        <tissue evidence="4">Muscle</tissue>
    </source>
</reference>
<keyword evidence="5" id="KW-1185">Reference proteome</keyword>
<dbReference type="AlphaFoldDB" id="A0ABD1JHL0"/>
<keyword evidence="1" id="KW-0479">Metal-binding</keyword>
<dbReference type="EMBL" id="JBHFQA010000015">
    <property type="protein sequence ID" value="KAL2086660.1"/>
    <property type="molecule type" value="Genomic_DNA"/>
</dbReference>
<sequence length="405" mass="44595">MTASGAGRFETLTRRHGIKINSTASVEECSLVVGEIVGHGKIVSAARMNNAIVLFLETVDLVNLLVERGIEIDGVFTPVLPLSTPSKKVILSNVPPFIKDDVLVDSLSRYGKVVSSIKKIAISSKSPLLKHVVSFRRFVYMIMEGNRDLDLAINIKVEDFNYVVYATTHVMRCFECGETGHLVRACPKKQPAADQQETPGNTGEGLQTENDVPTEGGGDVPEVQDEPTVTPEPVVSAVSVDEQFNDVDLESSEVNSQESLNPALVLADNGSLNFDAEVFKTPHKRKGRCRPRRQAKKKDGSTDCSLTDAESESEVSDCSITCSLRQSGFPSRSYELKDVKTFLAQTKHARNVQIDEFFPDVEQFVAKTKVLMVEGGFTNQEIYRLRKILTKLNVLLGISEENSQK</sequence>
<feature type="compositionally biased region" description="Polar residues" evidence="2">
    <location>
        <begin position="193"/>
        <end position="211"/>
    </location>
</feature>
<dbReference type="Pfam" id="PF00098">
    <property type="entry name" value="zf-CCHC"/>
    <property type="match status" value="1"/>
</dbReference>